<evidence type="ECO:0000313" key="2">
    <source>
        <dbReference type="EMBL" id="PTB65658.1"/>
    </source>
</evidence>
<proteinExistence type="predicted"/>
<protein>
    <submittedName>
        <fullName evidence="2">Uncharacterized protein</fullName>
    </submittedName>
</protein>
<reference evidence="3" key="1">
    <citation type="submission" date="2016-07" db="EMBL/GenBank/DDBJ databases">
        <title>Multiple horizontal gene transfer events from other fungi enriched the ability of initially mycotrophic Trichoderma (Ascomycota) to feed on dead plant biomass.</title>
        <authorList>
            <consortium name="DOE Joint Genome Institute"/>
            <person name="Atanasova L."/>
            <person name="Chenthamara K."/>
            <person name="Zhang J."/>
            <person name="Grujic M."/>
            <person name="Henrissat B."/>
            <person name="Kuo A."/>
            <person name="Aerts A."/>
            <person name="Salamov A."/>
            <person name="Lipzen A."/>
            <person name="Labutti K."/>
            <person name="Barry K."/>
            <person name="Miao Y."/>
            <person name="Rahimi M.J."/>
            <person name="Shen Q."/>
            <person name="Grigoriev I.V."/>
            <person name="Kubicek C.P."/>
            <person name="Druzhinina I.S."/>
        </authorList>
    </citation>
    <scope>NUCLEOTIDE SEQUENCE [LARGE SCALE GENOMIC DNA]</scope>
    <source>
        <strain evidence="3">TUCIM 6016</strain>
    </source>
</reference>
<dbReference type="RefSeq" id="XP_024748978.1">
    <property type="nucleotide sequence ID" value="XM_024894229.1"/>
</dbReference>
<dbReference type="GeneID" id="36602347"/>
<dbReference type="Proteomes" id="UP000241546">
    <property type="component" value="Unassembled WGS sequence"/>
</dbReference>
<sequence>MKTTFTLIASALAATSVRANLFVLGDFEILDPFSSGLDTQPEVWYSEGTSVNPSIGPTAIGSATSNGGNGQLCAGQSCPMSFSVGQCSGTVNGPSGSGYAINIQGPGFNTPNLFCGPNTGYTSGSIGDIGRIQSWFSCDLGDGTC</sequence>
<keyword evidence="1" id="KW-0732">Signal</keyword>
<keyword evidence="3" id="KW-1185">Reference proteome</keyword>
<name>A0A2T4B8P0_9HYPO</name>
<dbReference type="AlphaFoldDB" id="A0A2T4B8P0"/>
<evidence type="ECO:0000256" key="1">
    <source>
        <dbReference type="SAM" id="SignalP"/>
    </source>
</evidence>
<gene>
    <name evidence="2" type="ORF">BBK36DRAFT_1159799</name>
</gene>
<feature type="chain" id="PRO_5015716105" evidence="1">
    <location>
        <begin position="20"/>
        <end position="145"/>
    </location>
</feature>
<organism evidence="2 3">
    <name type="scientific">Trichoderma citrinoviride</name>
    <dbReference type="NCBI Taxonomy" id="58853"/>
    <lineage>
        <taxon>Eukaryota</taxon>
        <taxon>Fungi</taxon>
        <taxon>Dikarya</taxon>
        <taxon>Ascomycota</taxon>
        <taxon>Pezizomycotina</taxon>
        <taxon>Sordariomycetes</taxon>
        <taxon>Hypocreomycetidae</taxon>
        <taxon>Hypocreales</taxon>
        <taxon>Hypocreaceae</taxon>
        <taxon>Trichoderma</taxon>
    </lineage>
</organism>
<accession>A0A2T4B8P0</accession>
<feature type="signal peptide" evidence="1">
    <location>
        <begin position="1"/>
        <end position="19"/>
    </location>
</feature>
<evidence type="ECO:0000313" key="3">
    <source>
        <dbReference type="Proteomes" id="UP000241546"/>
    </source>
</evidence>
<dbReference type="EMBL" id="KZ680214">
    <property type="protein sequence ID" value="PTB65658.1"/>
    <property type="molecule type" value="Genomic_DNA"/>
</dbReference>